<keyword evidence="5" id="KW-1185">Reference proteome</keyword>
<dbReference type="Proteomes" id="UP001154282">
    <property type="component" value="Unassembled WGS sequence"/>
</dbReference>
<gene>
    <name evidence="2" type="ORF">LITE_LOCUS32068</name>
    <name evidence="3" type="ORF">LITE_LOCUS33002</name>
    <name evidence="4" type="ORF">LITE_LOCUS47072</name>
</gene>
<proteinExistence type="predicted"/>
<evidence type="ECO:0000313" key="2">
    <source>
        <dbReference type="EMBL" id="CAI0454682.1"/>
    </source>
</evidence>
<evidence type="ECO:0000313" key="3">
    <source>
        <dbReference type="EMBL" id="CAI0457096.1"/>
    </source>
</evidence>
<name>A0AAV0NEU8_9ROSI</name>
<protein>
    <submittedName>
        <fullName evidence="3">Uncharacterized protein</fullName>
    </submittedName>
</protein>
<comment type="caution">
    <text evidence="3">The sequence shown here is derived from an EMBL/GenBank/DDBJ whole genome shotgun (WGS) entry which is preliminary data.</text>
</comment>
<dbReference type="EMBL" id="CAMGYJ010000008">
    <property type="protein sequence ID" value="CAI0457096.1"/>
    <property type="molecule type" value="Genomic_DNA"/>
</dbReference>
<accession>A0AAV0NEU8</accession>
<sequence>MANLPNSLSMNAPFGGPGGPDPGGAGAPAGKERRMASAEHLVLEMSNPDLREEGCWVWNHHLCHQSPSSFPTSLLQFPLANSPFSSHLFD</sequence>
<feature type="compositionally biased region" description="Polar residues" evidence="1">
    <location>
        <begin position="1"/>
        <end position="10"/>
    </location>
</feature>
<evidence type="ECO:0000256" key="1">
    <source>
        <dbReference type="SAM" id="MobiDB-lite"/>
    </source>
</evidence>
<dbReference type="EMBL" id="CAMGYJ010000008">
    <property type="protein sequence ID" value="CAI0454682.1"/>
    <property type="molecule type" value="Genomic_DNA"/>
</dbReference>
<feature type="compositionally biased region" description="Gly residues" evidence="1">
    <location>
        <begin position="15"/>
        <end position="27"/>
    </location>
</feature>
<evidence type="ECO:0000313" key="5">
    <source>
        <dbReference type="Proteomes" id="UP001154282"/>
    </source>
</evidence>
<reference evidence="3" key="1">
    <citation type="submission" date="2022-08" db="EMBL/GenBank/DDBJ databases">
        <authorList>
            <person name="Gutierrez-Valencia J."/>
        </authorList>
    </citation>
    <scope>NUCLEOTIDE SEQUENCE</scope>
</reference>
<feature type="region of interest" description="Disordered" evidence="1">
    <location>
        <begin position="1"/>
        <end position="35"/>
    </location>
</feature>
<dbReference type="EMBL" id="CAMGYJ010000010">
    <property type="protein sequence ID" value="CAI0554098.1"/>
    <property type="molecule type" value="Genomic_DNA"/>
</dbReference>
<organism evidence="3 5">
    <name type="scientific">Linum tenue</name>
    <dbReference type="NCBI Taxonomy" id="586396"/>
    <lineage>
        <taxon>Eukaryota</taxon>
        <taxon>Viridiplantae</taxon>
        <taxon>Streptophyta</taxon>
        <taxon>Embryophyta</taxon>
        <taxon>Tracheophyta</taxon>
        <taxon>Spermatophyta</taxon>
        <taxon>Magnoliopsida</taxon>
        <taxon>eudicotyledons</taxon>
        <taxon>Gunneridae</taxon>
        <taxon>Pentapetalae</taxon>
        <taxon>rosids</taxon>
        <taxon>fabids</taxon>
        <taxon>Malpighiales</taxon>
        <taxon>Linaceae</taxon>
        <taxon>Linum</taxon>
    </lineage>
</organism>
<dbReference type="AlphaFoldDB" id="A0AAV0NEU8"/>
<evidence type="ECO:0000313" key="4">
    <source>
        <dbReference type="EMBL" id="CAI0554098.1"/>
    </source>
</evidence>